<dbReference type="EMBL" id="QROY01000002">
    <property type="protein sequence ID" value="RHL71090.1"/>
    <property type="molecule type" value="Genomic_DNA"/>
</dbReference>
<accession>A0A415MEF9</accession>
<reference evidence="1 2" key="1">
    <citation type="submission" date="2018-08" db="EMBL/GenBank/DDBJ databases">
        <title>A genome reference for cultivated species of the human gut microbiota.</title>
        <authorList>
            <person name="Zou Y."/>
            <person name="Xue W."/>
            <person name="Luo G."/>
        </authorList>
    </citation>
    <scope>NUCLEOTIDE SEQUENCE [LARGE SCALE GENOMIC DNA]</scope>
    <source>
        <strain evidence="1 2">AF36-7BH</strain>
    </source>
</reference>
<evidence type="ECO:0000313" key="1">
    <source>
        <dbReference type="EMBL" id="RHL71090.1"/>
    </source>
</evidence>
<dbReference type="AlphaFoldDB" id="A0A415MEF9"/>
<evidence type="ECO:0000313" key="2">
    <source>
        <dbReference type="Proteomes" id="UP000285201"/>
    </source>
</evidence>
<dbReference type="RefSeq" id="WP_118370207.1">
    <property type="nucleotide sequence ID" value="NZ_QROY01000002.1"/>
</dbReference>
<proteinExistence type="predicted"/>
<dbReference type="Proteomes" id="UP000285201">
    <property type="component" value="Unassembled WGS sequence"/>
</dbReference>
<comment type="caution">
    <text evidence="1">The sequence shown here is derived from an EMBL/GenBank/DDBJ whole genome shotgun (WGS) entry which is preliminary data.</text>
</comment>
<organism evidence="1 2">
    <name type="scientific">Lachnospira eligens</name>
    <dbReference type="NCBI Taxonomy" id="39485"/>
    <lineage>
        <taxon>Bacteria</taxon>
        <taxon>Bacillati</taxon>
        <taxon>Bacillota</taxon>
        <taxon>Clostridia</taxon>
        <taxon>Lachnospirales</taxon>
        <taxon>Lachnospiraceae</taxon>
        <taxon>Lachnospira</taxon>
    </lineage>
</organism>
<sequence>MVVKVNLSEVNKTIKEYEDLGYLHVATVPSIDGVILRFRDPIVPEENLIKIPNVSSAVISTTPRVFLFKTDLPFDDAEKIGEWIYKSIKKGVLVIPECVEFIGVEDLFKTERTE</sequence>
<name>A0A415MEF9_9FIRM</name>
<gene>
    <name evidence="1" type="ORF">DW007_02790</name>
</gene>
<protein>
    <submittedName>
        <fullName evidence="1">Uncharacterized protein</fullName>
    </submittedName>
</protein>